<evidence type="ECO:0000256" key="10">
    <source>
        <dbReference type="SAM" id="Phobius"/>
    </source>
</evidence>
<dbReference type="Gene3D" id="1.20.1640.10">
    <property type="entry name" value="Multidrug efflux transporter AcrB transmembrane domain"/>
    <property type="match status" value="1"/>
</dbReference>
<dbReference type="InterPro" id="IPR055344">
    <property type="entry name" value="SecD_SecF_C_bact"/>
</dbReference>
<evidence type="ECO:0000256" key="2">
    <source>
        <dbReference type="ARBA" id="ARBA00022448"/>
    </source>
</evidence>
<evidence type="ECO:0000256" key="5">
    <source>
        <dbReference type="ARBA" id="ARBA00022927"/>
    </source>
</evidence>
<name>A0A6J6B421_9ZZZZ</name>
<evidence type="ECO:0000256" key="8">
    <source>
        <dbReference type="ARBA" id="ARBA00023136"/>
    </source>
</evidence>
<feature type="transmembrane region" description="Helical" evidence="10">
    <location>
        <begin position="407"/>
        <end position="430"/>
    </location>
</feature>
<sequence>MSSNGLVKASRKRLINLVLILVALVGVIAWAENTGRNASFAPQLALDLQGGTEIILSPSLGDKKVLEDGQLEQAVEIIRQRVDATGVSESSIQTQGSGNNAAIVVSIPGTPDESTLKLIKASALLEFRPVLATSMATNSAVGGDGSNATPSAPPASAPIATSSAKPTSGSDLNWVSKEIQAEYDALSCRSSADSLAADFREPGQVDDPALPLVTCDREGAIKYILGPVEISGSRIEDASAGARTTNTGAVLNEWAVSLDFDAEGTKEFAAVTKRLYPLTAPQNQFAVTIDGYVITAPSTNAVITSGQAEITGSFDQTSSKELADQLKYGSLPIGFEVQSQANISATLGTSQLYNGLLAGLIGLILVVIYSLFQYRALAMVTIGSLVVAAVLTYLVISVLSWRQGYRLSLSGVAGLIVAIGITADSFIVYFERVRDELREGRPLTAAVETGWLRARRTILVSDAVNLLAAGTLYVLTVGNVRGFAFTLGLTTLIDLAVVWLFTHPLLQLLAHTKFFSSGHKWSGFDVQSAAVYRGRGEFKVSALVSEGKAKKASGEATRRQTLAERKAANATSQKETD</sequence>
<keyword evidence="6 10" id="KW-1133">Transmembrane helix</keyword>
<feature type="domain" description="Protein export membrane protein SecD/SecF C-terminal" evidence="11">
    <location>
        <begin position="335"/>
        <end position="509"/>
    </location>
</feature>
<dbReference type="InterPro" id="IPR022813">
    <property type="entry name" value="SecD/SecF_arch_bac"/>
</dbReference>
<dbReference type="InterPro" id="IPR048631">
    <property type="entry name" value="SecD_1st"/>
</dbReference>
<evidence type="ECO:0000256" key="7">
    <source>
        <dbReference type="ARBA" id="ARBA00023010"/>
    </source>
</evidence>
<feature type="region of interest" description="Disordered" evidence="9">
    <location>
        <begin position="141"/>
        <end position="171"/>
    </location>
</feature>
<dbReference type="Pfam" id="PF02355">
    <property type="entry name" value="SecD_SecF_C"/>
    <property type="match status" value="1"/>
</dbReference>
<evidence type="ECO:0000259" key="11">
    <source>
        <dbReference type="Pfam" id="PF02355"/>
    </source>
</evidence>
<accession>A0A6J6B421</accession>
<keyword evidence="3" id="KW-1003">Cell membrane</keyword>
<dbReference type="Pfam" id="PF21760">
    <property type="entry name" value="SecD_1st"/>
    <property type="match status" value="1"/>
</dbReference>
<dbReference type="Gene3D" id="3.30.1360.200">
    <property type="match status" value="1"/>
</dbReference>
<evidence type="ECO:0000259" key="12">
    <source>
        <dbReference type="Pfam" id="PF21760"/>
    </source>
</evidence>
<dbReference type="NCBIfam" id="TIGR01129">
    <property type="entry name" value="secD"/>
    <property type="match status" value="1"/>
</dbReference>
<dbReference type="Pfam" id="PF22599">
    <property type="entry name" value="SecDF_P1_head"/>
    <property type="match status" value="1"/>
</dbReference>
<dbReference type="EMBL" id="CAEZSH010000020">
    <property type="protein sequence ID" value="CAB4533701.1"/>
    <property type="molecule type" value="Genomic_DNA"/>
</dbReference>
<dbReference type="InterPro" id="IPR054384">
    <property type="entry name" value="SecDF_P1_head"/>
</dbReference>
<keyword evidence="2" id="KW-0813">Transport</keyword>
<evidence type="ECO:0000313" key="14">
    <source>
        <dbReference type="EMBL" id="CAB4533701.1"/>
    </source>
</evidence>
<feature type="domain" description="SecDF P1 head subdomain" evidence="13">
    <location>
        <begin position="222"/>
        <end position="333"/>
    </location>
</feature>
<comment type="subcellular location">
    <subcellularLocation>
        <location evidence="1">Cell membrane</location>
        <topology evidence="1">Multi-pass membrane protein</topology>
    </subcellularLocation>
</comment>
<gene>
    <name evidence="14" type="ORF">UFOPK1410_00302</name>
</gene>
<dbReference type="AlphaFoldDB" id="A0A6J6B421"/>
<dbReference type="PANTHER" id="PTHR30081">
    <property type="entry name" value="PROTEIN-EXPORT MEMBRANE PROTEIN SEC"/>
    <property type="match status" value="1"/>
</dbReference>
<protein>
    <submittedName>
        <fullName evidence="14">Unannotated protein</fullName>
    </submittedName>
</protein>
<feature type="transmembrane region" description="Helical" evidence="10">
    <location>
        <begin position="352"/>
        <end position="372"/>
    </location>
</feature>
<feature type="region of interest" description="Disordered" evidence="9">
    <location>
        <begin position="549"/>
        <end position="577"/>
    </location>
</feature>
<reference evidence="14" key="1">
    <citation type="submission" date="2020-05" db="EMBL/GenBank/DDBJ databases">
        <authorList>
            <person name="Chiriac C."/>
            <person name="Salcher M."/>
            <person name="Ghai R."/>
            <person name="Kavagutti S V."/>
        </authorList>
    </citation>
    <scope>NUCLEOTIDE SEQUENCE</scope>
</reference>
<evidence type="ECO:0000256" key="6">
    <source>
        <dbReference type="ARBA" id="ARBA00022989"/>
    </source>
</evidence>
<dbReference type="GO" id="GO:0015450">
    <property type="term" value="F:protein-transporting ATPase activity"/>
    <property type="evidence" value="ECO:0007669"/>
    <property type="project" value="InterPro"/>
</dbReference>
<keyword evidence="4 10" id="KW-0812">Transmembrane</keyword>
<feature type="compositionally biased region" description="Basic and acidic residues" evidence="9">
    <location>
        <begin position="549"/>
        <end position="567"/>
    </location>
</feature>
<dbReference type="Gene3D" id="3.30.70.3220">
    <property type="match status" value="1"/>
</dbReference>
<feature type="transmembrane region" description="Helical" evidence="10">
    <location>
        <begin position="458"/>
        <end position="476"/>
    </location>
</feature>
<evidence type="ECO:0000259" key="13">
    <source>
        <dbReference type="Pfam" id="PF22599"/>
    </source>
</evidence>
<dbReference type="HAMAP" id="MF_01463_B">
    <property type="entry name" value="SecD_B"/>
    <property type="match status" value="1"/>
</dbReference>
<keyword evidence="8 10" id="KW-0472">Membrane</keyword>
<keyword evidence="5" id="KW-0653">Protein transport</keyword>
<dbReference type="InterPro" id="IPR048634">
    <property type="entry name" value="SecD_SecF_C"/>
</dbReference>
<feature type="transmembrane region" description="Helical" evidence="10">
    <location>
        <begin position="379"/>
        <end position="401"/>
    </location>
</feature>
<organism evidence="14">
    <name type="scientific">freshwater metagenome</name>
    <dbReference type="NCBI Taxonomy" id="449393"/>
    <lineage>
        <taxon>unclassified sequences</taxon>
        <taxon>metagenomes</taxon>
        <taxon>ecological metagenomes</taxon>
    </lineage>
</organism>
<evidence type="ECO:0000256" key="1">
    <source>
        <dbReference type="ARBA" id="ARBA00004651"/>
    </source>
</evidence>
<dbReference type="SUPFAM" id="SSF82866">
    <property type="entry name" value="Multidrug efflux transporter AcrB transmembrane domain"/>
    <property type="match status" value="1"/>
</dbReference>
<dbReference type="GO" id="GO:0006886">
    <property type="term" value="P:intracellular protein transport"/>
    <property type="evidence" value="ECO:0007669"/>
    <property type="project" value="InterPro"/>
</dbReference>
<dbReference type="NCBIfam" id="TIGR00916">
    <property type="entry name" value="2A0604s01"/>
    <property type="match status" value="1"/>
</dbReference>
<feature type="compositionally biased region" description="Low complexity" evidence="9">
    <location>
        <begin position="157"/>
        <end position="168"/>
    </location>
</feature>
<feature type="domain" description="Protein translocase subunit SecDF P1" evidence="12">
    <location>
        <begin position="71"/>
        <end position="130"/>
    </location>
</feature>
<evidence type="ECO:0000256" key="4">
    <source>
        <dbReference type="ARBA" id="ARBA00022692"/>
    </source>
</evidence>
<proteinExistence type="inferred from homology"/>
<dbReference type="GO" id="GO:0005886">
    <property type="term" value="C:plasma membrane"/>
    <property type="evidence" value="ECO:0007669"/>
    <property type="project" value="UniProtKB-SubCell"/>
</dbReference>
<keyword evidence="7" id="KW-0811">Translocation</keyword>
<evidence type="ECO:0000256" key="3">
    <source>
        <dbReference type="ARBA" id="ARBA00022475"/>
    </source>
</evidence>
<evidence type="ECO:0000256" key="9">
    <source>
        <dbReference type="SAM" id="MobiDB-lite"/>
    </source>
</evidence>
<dbReference type="PANTHER" id="PTHR30081:SF1">
    <property type="entry name" value="PROTEIN TRANSLOCASE SUBUNIT SECD"/>
    <property type="match status" value="1"/>
</dbReference>
<dbReference type="InterPro" id="IPR005791">
    <property type="entry name" value="SecD"/>
</dbReference>